<evidence type="ECO:0000256" key="4">
    <source>
        <dbReference type="ARBA" id="ARBA00023157"/>
    </source>
</evidence>
<organism evidence="8">
    <name type="scientific">Epicauta chinensis</name>
    <dbReference type="NCBI Taxonomy" id="941254"/>
    <lineage>
        <taxon>Eukaryota</taxon>
        <taxon>Metazoa</taxon>
        <taxon>Ecdysozoa</taxon>
        <taxon>Arthropoda</taxon>
        <taxon>Hexapoda</taxon>
        <taxon>Insecta</taxon>
        <taxon>Pterygota</taxon>
        <taxon>Neoptera</taxon>
        <taxon>Endopterygota</taxon>
        <taxon>Coleoptera</taxon>
        <taxon>Polyphaga</taxon>
        <taxon>Cucujiformia</taxon>
        <taxon>Meloidae</taxon>
        <taxon>Meloinae</taxon>
        <taxon>Epicauta</taxon>
    </lineage>
</organism>
<dbReference type="SMART" id="SM00494">
    <property type="entry name" value="ChtBD2"/>
    <property type="match status" value="1"/>
</dbReference>
<dbReference type="InterPro" id="IPR002557">
    <property type="entry name" value="Chitin-bd_dom"/>
</dbReference>
<dbReference type="PANTHER" id="PTHR23301">
    <property type="entry name" value="CHITIN BINDING PERITROPHIN-A"/>
    <property type="match status" value="1"/>
</dbReference>
<accession>A0A2R2WRS0</accession>
<evidence type="ECO:0000313" key="8">
    <source>
        <dbReference type="EMBL" id="ARE68916.1"/>
    </source>
</evidence>
<keyword evidence="3" id="KW-0677">Repeat</keyword>
<dbReference type="InterPro" id="IPR036508">
    <property type="entry name" value="Chitin-bd_dom_sf"/>
</dbReference>
<dbReference type="Gene3D" id="2.170.140.10">
    <property type="entry name" value="Chitin binding domain"/>
    <property type="match status" value="1"/>
</dbReference>
<evidence type="ECO:0000256" key="1">
    <source>
        <dbReference type="ARBA" id="ARBA00022669"/>
    </source>
</evidence>
<dbReference type="GO" id="GO:0008061">
    <property type="term" value="F:chitin binding"/>
    <property type="evidence" value="ECO:0007669"/>
    <property type="project" value="UniProtKB-KW"/>
</dbReference>
<reference evidence="8" key="1">
    <citation type="submission" date="2017-02" db="EMBL/GenBank/DDBJ databases">
        <title>De novo transcriptome analysis and RNAi verification of genes involved in cantharidin biosynthesis in Epicauta chinensis.</title>
        <authorList>
            <person name="Jiang M."/>
        </authorList>
    </citation>
    <scope>NUCLEOTIDE SEQUENCE</scope>
</reference>
<protein>
    <submittedName>
        <fullName evidence="8">Peritrophic matrix protein</fullName>
    </submittedName>
</protein>
<dbReference type="SUPFAM" id="SSF57625">
    <property type="entry name" value="Invertebrate chitin-binding proteins"/>
    <property type="match status" value="1"/>
</dbReference>
<evidence type="ECO:0000256" key="2">
    <source>
        <dbReference type="ARBA" id="ARBA00022729"/>
    </source>
</evidence>
<dbReference type="InterPro" id="IPR051940">
    <property type="entry name" value="Chitin_bind-dev_reg"/>
</dbReference>
<dbReference type="GO" id="GO:0005576">
    <property type="term" value="C:extracellular region"/>
    <property type="evidence" value="ECO:0007669"/>
    <property type="project" value="InterPro"/>
</dbReference>
<proteinExistence type="evidence at transcript level"/>
<feature type="domain" description="Chitin-binding type-2" evidence="7">
    <location>
        <begin position="27"/>
        <end position="85"/>
    </location>
</feature>
<feature type="chain" id="PRO_5015336676" evidence="6">
    <location>
        <begin position="21"/>
        <end position="116"/>
    </location>
</feature>
<dbReference type="AlphaFoldDB" id="A0A2R2WRS0"/>
<dbReference type="PANTHER" id="PTHR23301:SF0">
    <property type="entry name" value="CHITIN-BINDING TYPE-2 DOMAIN-CONTAINING PROTEIN-RELATED"/>
    <property type="match status" value="1"/>
</dbReference>
<feature type="signal peptide" evidence="6">
    <location>
        <begin position="1"/>
        <end position="20"/>
    </location>
</feature>
<dbReference type="EMBL" id="KY628460">
    <property type="protein sequence ID" value="ARE68916.1"/>
    <property type="molecule type" value="mRNA"/>
</dbReference>
<name>A0A2R2WRS0_9CUCU</name>
<keyword evidence="5" id="KW-0325">Glycoprotein</keyword>
<sequence length="116" mass="13396">MLTKILIICTLTTIIVNVKAYNFEYLVPICPPETDGQPVFIPNVDCTKYYECSHGRPILMQCPAGLYFNPILNVCDHKEDSGCNQTNKQARLRRNDDGHVYIPHENLSKFYRMSKR</sequence>
<evidence type="ECO:0000256" key="5">
    <source>
        <dbReference type="ARBA" id="ARBA00023180"/>
    </source>
</evidence>
<evidence type="ECO:0000259" key="7">
    <source>
        <dbReference type="PROSITE" id="PS50940"/>
    </source>
</evidence>
<keyword evidence="4" id="KW-1015">Disulfide bond</keyword>
<keyword evidence="1" id="KW-0147">Chitin-binding</keyword>
<dbReference type="PROSITE" id="PS50940">
    <property type="entry name" value="CHIT_BIND_II"/>
    <property type="match status" value="1"/>
</dbReference>
<keyword evidence="2 6" id="KW-0732">Signal</keyword>
<evidence type="ECO:0000256" key="3">
    <source>
        <dbReference type="ARBA" id="ARBA00022737"/>
    </source>
</evidence>
<evidence type="ECO:0000256" key="6">
    <source>
        <dbReference type="SAM" id="SignalP"/>
    </source>
</evidence>
<dbReference type="Pfam" id="PF01607">
    <property type="entry name" value="CBM_14"/>
    <property type="match status" value="1"/>
</dbReference>